<comment type="caution">
    <text evidence="1">The sequence shown here is derived from an EMBL/GenBank/DDBJ whole genome shotgun (WGS) entry which is preliminary data.</text>
</comment>
<dbReference type="EMBL" id="PDCK01000040">
    <property type="protein sequence ID" value="PRQ53055.1"/>
    <property type="molecule type" value="Genomic_DNA"/>
</dbReference>
<protein>
    <submittedName>
        <fullName evidence="1">Uncharacterized protein</fullName>
    </submittedName>
</protein>
<name>A0A2P6S315_ROSCH</name>
<organism evidence="1 2">
    <name type="scientific">Rosa chinensis</name>
    <name type="common">China rose</name>
    <dbReference type="NCBI Taxonomy" id="74649"/>
    <lineage>
        <taxon>Eukaryota</taxon>
        <taxon>Viridiplantae</taxon>
        <taxon>Streptophyta</taxon>
        <taxon>Embryophyta</taxon>
        <taxon>Tracheophyta</taxon>
        <taxon>Spermatophyta</taxon>
        <taxon>Magnoliopsida</taxon>
        <taxon>eudicotyledons</taxon>
        <taxon>Gunneridae</taxon>
        <taxon>Pentapetalae</taxon>
        <taxon>rosids</taxon>
        <taxon>fabids</taxon>
        <taxon>Rosales</taxon>
        <taxon>Rosaceae</taxon>
        <taxon>Rosoideae</taxon>
        <taxon>Rosoideae incertae sedis</taxon>
        <taxon>Rosa</taxon>
    </lineage>
</organism>
<evidence type="ECO:0000313" key="2">
    <source>
        <dbReference type="Proteomes" id="UP000238479"/>
    </source>
</evidence>
<reference evidence="1 2" key="1">
    <citation type="journal article" date="2018" name="Nat. Genet.">
        <title>The Rosa genome provides new insights in the design of modern roses.</title>
        <authorList>
            <person name="Bendahmane M."/>
        </authorList>
    </citation>
    <scope>NUCLEOTIDE SEQUENCE [LARGE SCALE GENOMIC DNA]</scope>
    <source>
        <strain evidence="2">cv. Old Blush</strain>
    </source>
</reference>
<accession>A0A2P6S315</accession>
<gene>
    <name evidence="1" type="ORF">RchiOBHm_Chr2g0162251</name>
</gene>
<proteinExistence type="predicted"/>
<evidence type="ECO:0000313" key="1">
    <source>
        <dbReference type="EMBL" id="PRQ53055.1"/>
    </source>
</evidence>
<sequence length="142" mass="16386">MSSISLPYDKGLEKLQLVDGDGFNDDLLPSRLQKLNLRDEVAAGSDSEDEDVSNSIEFCEFHGVRQFKYPNAPPNAPTRIRLKEHTVYNIPKKDCVKCKEEKLAKKKRKKSKEPNIVTMYKNGHPRIAPLHEDSKYQFLVYY</sequence>
<dbReference type="Proteomes" id="UP000238479">
    <property type="component" value="Chromosome 2"/>
</dbReference>
<dbReference type="Gramene" id="PRQ53055">
    <property type="protein sequence ID" value="PRQ53055"/>
    <property type="gene ID" value="RchiOBHm_Chr2g0162251"/>
</dbReference>
<dbReference type="AlphaFoldDB" id="A0A2P6S315"/>
<keyword evidence="2" id="KW-1185">Reference proteome</keyword>